<evidence type="ECO:0000313" key="1">
    <source>
        <dbReference type="EMBL" id="JAI05962.1"/>
    </source>
</evidence>
<dbReference type="AlphaFoldDB" id="A0A0E9XU69"/>
<organism evidence="1">
    <name type="scientific">Anguilla anguilla</name>
    <name type="common">European freshwater eel</name>
    <name type="synonym">Muraena anguilla</name>
    <dbReference type="NCBI Taxonomy" id="7936"/>
    <lineage>
        <taxon>Eukaryota</taxon>
        <taxon>Metazoa</taxon>
        <taxon>Chordata</taxon>
        <taxon>Craniata</taxon>
        <taxon>Vertebrata</taxon>
        <taxon>Euteleostomi</taxon>
        <taxon>Actinopterygii</taxon>
        <taxon>Neopterygii</taxon>
        <taxon>Teleostei</taxon>
        <taxon>Anguilliformes</taxon>
        <taxon>Anguillidae</taxon>
        <taxon>Anguilla</taxon>
    </lineage>
</organism>
<reference evidence="1" key="2">
    <citation type="journal article" date="2015" name="Fish Shellfish Immunol.">
        <title>Early steps in the European eel (Anguilla anguilla)-Vibrio vulnificus interaction in the gills: Role of the RtxA13 toxin.</title>
        <authorList>
            <person name="Callol A."/>
            <person name="Pajuelo D."/>
            <person name="Ebbesson L."/>
            <person name="Teles M."/>
            <person name="MacKenzie S."/>
            <person name="Amaro C."/>
        </authorList>
    </citation>
    <scope>NUCLEOTIDE SEQUENCE</scope>
</reference>
<reference evidence="1" key="1">
    <citation type="submission" date="2014-11" db="EMBL/GenBank/DDBJ databases">
        <authorList>
            <person name="Amaro Gonzalez C."/>
        </authorList>
    </citation>
    <scope>NUCLEOTIDE SEQUENCE</scope>
</reference>
<proteinExistence type="predicted"/>
<dbReference type="EMBL" id="GBXM01002616">
    <property type="protein sequence ID" value="JAI05962.1"/>
    <property type="molecule type" value="Transcribed_RNA"/>
</dbReference>
<name>A0A0E9XU69_ANGAN</name>
<protein>
    <submittedName>
        <fullName evidence="1">Uncharacterized protein</fullName>
    </submittedName>
</protein>
<sequence>MLKEKTFVKYVVRQHSIQKAQCIAKANFSLLHLIHFLAMTHLSRYSIHNESQSFHTLFLTHPCSKSHQDVKDDAFQK</sequence>
<accession>A0A0E9XU69</accession>